<sequence length="515" mass="60295">MMYLRKSYLNGCTRCKCRLLSPVSLSKLPVNIIKKYSKNTEKLREAYRQTQLKFKDRKCPSDVNPRGVFACNELDLSEIEVYGFDYDYTLAHYKPSMDHLLFNIGKQILVDKFHYPKGIAKLEYIPNFAIRGLHYDIDKGLLLKLDTFLQIQLGTVYRGLSPVSNEEVHKLYKKKIMPVNYVEGVPHKWAYKSSKAKMIQLADLFSVPEMGLMCSVADFFIKNKIDYNPAILFLDVKKAVRSGHPIMHKTVRENIEHYIRPNKDLKTYFNKLKDAKKKLFLLTNSPYKFVNVGMEMLIGNTWRDYFDVVIVNANKPDFFKEVSRPIRLFDKNADTHVWDKVVGLQKGIIYYEGTVQQFQELTGWFGEKVLYFGDHPYSVTDVSLMFGWRTGAIVNELTHEIVALNTQPFKKNANWLLMLTMLIEEHQFHNDAESIAIVNEWMRERDKIRSDIKLAFNPQFGSVFRTYHNPTYFSRRLFRFADVYTSNITNLLDYSLTHTFFPRRGVMPHEHVKPG</sequence>
<dbReference type="NCBIfam" id="TIGR02244">
    <property type="entry name" value="HAD-IG-Ncltidse"/>
    <property type="match status" value="1"/>
</dbReference>
<dbReference type="OrthoDB" id="409330at2759"/>
<name>A0A9N8KRR1_CHRIL</name>
<accession>A0A9N8KRR1</accession>
<feature type="binding site" evidence="6">
    <location>
        <position position="374"/>
    </location>
    <ligand>
        <name>Mg(2+)</name>
        <dbReference type="ChEBI" id="CHEBI:18420"/>
    </ligand>
</feature>
<reference evidence="7" key="1">
    <citation type="submission" date="2021-12" db="EMBL/GenBank/DDBJ databases">
        <authorList>
            <person name="King R."/>
        </authorList>
    </citation>
    <scope>NUCLEOTIDE SEQUENCE</scope>
</reference>
<evidence type="ECO:0000313" key="7">
    <source>
        <dbReference type="EMBL" id="CAD0194922.1"/>
    </source>
</evidence>
<evidence type="ECO:0000313" key="8">
    <source>
        <dbReference type="Proteomes" id="UP001154114"/>
    </source>
</evidence>
<keyword evidence="2 6" id="KW-0479">Metal-binding</keyword>
<organism evidence="7 8">
    <name type="scientific">Chrysodeixis includens</name>
    <name type="common">Soybean looper</name>
    <name type="synonym">Pseudoplusia includens</name>
    <dbReference type="NCBI Taxonomy" id="689277"/>
    <lineage>
        <taxon>Eukaryota</taxon>
        <taxon>Metazoa</taxon>
        <taxon>Ecdysozoa</taxon>
        <taxon>Arthropoda</taxon>
        <taxon>Hexapoda</taxon>
        <taxon>Insecta</taxon>
        <taxon>Pterygota</taxon>
        <taxon>Neoptera</taxon>
        <taxon>Endopterygota</taxon>
        <taxon>Lepidoptera</taxon>
        <taxon>Glossata</taxon>
        <taxon>Ditrysia</taxon>
        <taxon>Noctuoidea</taxon>
        <taxon>Noctuidae</taxon>
        <taxon>Plusiinae</taxon>
        <taxon>Chrysodeixis</taxon>
    </lineage>
</organism>
<comment type="similarity">
    <text evidence="1">Belongs to the 5'(3')-deoxyribonucleotidase family.</text>
</comment>
<protein>
    <recommendedName>
        <fullName evidence="9">5'-nucleotidase domain-containing protein 3</fullName>
    </recommendedName>
</protein>
<dbReference type="GO" id="GO:0046872">
    <property type="term" value="F:metal ion binding"/>
    <property type="evidence" value="ECO:0007669"/>
    <property type="project" value="UniProtKB-KW"/>
</dbReference>
<dbReference type="InterPro" id="IPR023214">
    <property type="entry name" value="HAD_sf"/>
</dbReference>
<evidence type="ECO:0000256" key="6">
    <source>
        <dbReference type="PIRSR" id="PIRSR017434-2"/>
    </source>
</evidence>
<dbReference type="InterPro" id="IPR016695">
    <property type="entry name" value="Pur_nucleotidase"/>
</dbReference>
<dbReference type="Proteomes" id="UP001154114">
    <property type="component" value="Chromosome 2"/>
</dbReference>
<gene>
    <name evidence="7" type="ORF">CINC_LOCUS5770</name>
</gene>
<keyword evidence="8" id="KW-1185">Reference proteome</keyword>
<evidence type="ECO:0000256" key="3">
    <source>
        <dbReference type="ARBA" id="ARBA00022801"/>
    </source>
</evidence>
<dbReference type="PIRSF" id="PIRSF017434">
    <property type="entry name" value="Purine_5'-nucleotidase"/>
    <property type="match status" value="1"/>
</dbReference>
<dbReference type="SUPFAM" id="SSF56784">
    <property type="entry name" value="HAD-like"/>
    <property type="match status" value="1"/>
</dbReference>
<dbReference type="Pfam" id="PF05761">
    <property type="entry name" value="5_nucleotid"/>
    <property type="match status" value="1"/>
</dbReference>
<evidence type="ECO:0000256" key="1">
    <source>
        <dbReference type="ARBA" id="ARBA00009589"/>
    </source>
</evidence>
<feature type="active site" description="Proton donor" evidence="5">
    <location>
        <position position="87"/>
    </location>
</feature>
<keyword evidence="4 6" id="KW-0460">Magnesium</keyword>
<keyword evidence="3" id="KW-0378">Hydrolase</keyword>
<evidence type="ECO:0000256" key="4">
    <source>
        <dbReference type="ARBA" id="ARBA00022842"/>
    </source>
</evidence>
<comment type="cofactor">
    <cofactor evidence="6">
        <name>Mg(2+)</name>
        <dbReference type="ChEBI" id="CHEBI:18420"/>
    </cofactor>
    <text evidence="6">Binds 1 Mg(2+) ion per subunit.</text>
</comment>
<evidence type="ECO:0008006" key="9">
    <source>
        <dbReference type="Google" id="ProtNLM"/>
    </source>
</evidence>
<feature type="binding site" evidence="6">
    <location>
        <position position="87"/>
    </location>
    <ligand>
        <name>GMP</name>
        <dbReference type="ChEBI" id="CHEBI:58115"/>
    </ligand>
</feature>
<dbReference type="EMBL" id="LR824005">
    <property type="protein sequence ID" value="CAD0194922.1"/>
    <property type="molecule type" value="Genomic_DNA"/>
</dbReference>
<proteinExistence type="inferred from homology"/>
<dbReference type="InterPro" id="IPR036412">
    <property type="entry name" value="HAD-like_sf"/>
</dbReference>
<dbReference type="AlphaFoldDB" id="A0A9N8KRR1"/>
<dbReference type="InterPro" id="IPR008380">
    <property type="entry name" value="HAD-SF_hydro_IG_5-nucl"/>
</dbReference>
<dbReference type="PANTHER" id="PTHR12103:SF12">
    <property type="entry name" value="FI20020P1"/>
    <property type="match status" value="1"/>
</dbReference>
<dbReference type="PANTHER" id="PTHR12103">
    <property type="entry name" value="5'-NUCLEOTIDASE DOMAIN-CONTAINING"/>
    <property type="match status" value="1"/>
</dbReference>
<evidence type="ECO:0000256" key="2">
    <source>
        <dbReference type="ARBA" id="ARBA00022723"/>
    </source>
</evidence>
<feature type="active site" description="Nucleophile" evidence="5">
    <location>
        <position position="85"/>
    </location>
</feature>
<feature type="binding site" evidence="6">
    <location>
        <position position="85"/>
    </location>
    <ligand>
        <name>Mg(2+)</name>
        <dbReference type="ChEBI" id="CHEBI:18420"/>
    </ligand>
</feature>
<evidence type="ECO:0000256" key="5">
    <source>
        <dbReference type="PIRSR" id="PIRSR017434-1"/>
    </source>
</evidence>
<dbReference type="Gene3D" id="3.40.50.1000">
    <property type="entry name" value="HAD superfamily/HAD-like"/>
    <property type="match status" value="1"/>
</dbReference>
<dbReference type="GO" id="GO:0008253">
    <property type="term" value="F:5'-nucleotidase activity"/>
    <property type="evidence" value="ECO:0007669"/>
    <property type="project" value="TreeGrafter"/>
</dbReference>